<keyword evidence="6" id="KW-1185">Reference proteome</keyword>
<evidence type="ECO:0000313" key="6">
    <source>
        <dbReference type="Proteomes" id="UP000195402"/>
    </source>
</evidence>
<evidence type="ECO:0000256" key="3">
    <source>
        <dbReference type="RuleBase" id="RU361155"/>
    </source>
</evidence>
<evidence type="ECO:0000256" key="2">
    <source>
        <dbReference type="ARBA" id="ARBA00022679"/>
    </source>
</evidence>
<proteinExistence type="inferred from homology"/>
<dbReference type="EC" id="2.8.2.-" evidence="3"/>
<dbReference type="GO" id="GO:0008146">
    <property type="term" value="F:sulfotransferase activity"/>
    <property type="evidence" value="ECO:0007669"/>
    <property type="project" value="InterPro"/>
</dbReference>
<dbReference type="Proteomes" id="UP000195402">
    <property type="component" value="Unassembled WGS sequence"/>
</dbReference>
<dbReference type="InterPro" id="IPR000863">
    <property type="entry name" value="Sulfotransferase_dom"/>
</dbReference>
<comment type="similarity">
    <text evidence="1 3">Belongs to the sulfotransferase 1 family.</text>
</comment>
<dbReference type="EMBL" id="MVGT01000459">
    <property type="protein sequence ID" value="OVA16916.1"/>
    <property type="molecule type" value="Genomic_DNA"/>
</dbReference>
<name>A0A200R2H8_MACCD</name>
<sequence>MAVDHPAPKYLHEEEGLTQETKDFLSSLPRDKSWVLNHFYQYQGFWHTTKQLVGVMTCQQQFKAHETDLFLVSTPKSGTTWLKAMAFATVNRVRYTNNFTHNHPLLTSSPHELVPFLEQKYIDNSALDLSGFTSPRLFSTHMAHTSLPESVKDSKCKLVYICRDPKATFVSYWHFANKLRPKNLGPNSLEEAFERFCRGVTLFGPFWDHVLGYWKESLERPERVCFLKFEAMKKEPKLHLRKLAEFLGYPFSLEEENQRVPEEILRLCSFENLSNLEVNKTGKLATGEENSAFFRRGEVEDWVNFLTQEMIEHLDQITEQKLFGSGLKFN</sequence>
<dbReference type="Pfam" id="PF00685">
    <property type="entry name" value="Sulfotransfer_1"/>
    <property type="match status" value="1"/>
</dbReference>
<protein>
    <recommendedName>
        <fullName evidence="3">Sulfotransferase</fullName>
        <ecNumber evidence="3">2.8.2.-</ecNumber>
    </recommendedName>
</protein>
<dbReference type="AlphaFoldDB" id="A0A200R2H8"/>
<dbReference type="PANTHER" id="PTHR11783">
    <property type="entry name" value="SULFOTRANSFERASE SULT"/>
    <property type="match status" value="1"/>
</dbReference>
<dbReference type="Gene3D" id="3.40.50.300">
    <property type="entry name" value="P-loop containing nucleotide triphosphate hydrolases"/>
    <property type="match status" value="1"/>
</dbReference>
<dbReference type="OrthoDB" id="205623at2759"/>
<evidence type="ECO:0000259" key="4">
    <source>
        <dbReference type="Pfam" id="PF00685"/>
    </source>
</evidence>
<dbReference type="SUPFAM" id="SSF52540">
    <property type="entry name" value="P-loop containing nucleoside triphosphate hydrolases"/>
    <property type="match status" value="1"/>
</dbReference>
<dbReference type="FunCoup" id="A0A200R2H8">
    <property type="interactions" value="48"/>
</dbReference>
<accession>A0A200R2H8</accession>
<keyword evidence="2 3" id="KW-0808">Transferase</keyword>
<reference evidence="5 6" key="1">
    <citation type="journal article" date="2017" name="Mol. Plant">
        <title>The Genome of Medicinal Plant Macleaya cordata Provides New Insights into Benzylisoquinoline Alkaloids Metabolism.</title>
        <authorList>
            <person name="Liu X."/>
            <person name="Liu Y."/>
            <person name="Huang P."/>
            <person name="Ma Y."/>
            <person name="Qing Z."/>
            <person name="Tang Q."/>
            <person name="Cao H."/>
            <person name="Cheng P."/>
            <person name="Zheng Y."/>
            <person name="Yuan Z."/>
            <person name="Zhou Y."/>
            <person name="Liu J."/>
            <person name="Tang Z."/>
            <person name="Zhuo Y."/>
            <person name="Zhang Y."/>
            <person name="Yu L."/>
            <person name="Huang J."/>
            <person name="Yang P."/>
            <person name="Peng Q."/>
            <person name="Zhang J."/>
            <person name="Jiang W."/>
            <person name="Zhang Z."/>
            <person name="Lin K."/>
            <person name="Ro D.K."/>
            <person name="Chen X."/>
            <person name="Xiong X."/>
            <person name="Shang Y."/>
            <person name="Huang S."/>
            <person name="Zeng J."/>
        </authorList>
    </citation>
    <scope>NUCLEOTIDE SEQUENCE [LARGE SCALE GENOMIC DNA]</scope>
    <source>
        <strain evidence="6">cv. BLH2017</strain>
        <tissue evidence="5">Root</tissue>
    </source>
</reference>
<dbReference type="InParanoid" id="A0A200R2H8"/>
<organism evidence="5 6">
    <name type="scientific">Macleaya cordata</name>
    <name type="common">Five-seeded plume-poppy</name>
    <name type="synonym">Bocconia cordata</name>
    <dbReference type="NCBI Taxonomy" id="56857"/>
    <lineage>
        <taxon>Eukaryota</taxon>
        <taxon>Viridiplantae</taxon>
        <taxon>Streptophyta</taxon>
        <taxon>Embryophyta</taxon>
        <taxon>Tracheophyta</taxon>
        <taxon>Spermatophyta</taxon>
        <taxon>Magnoliopsida</taxon>
        <taxon>Ranunculales</taxon>
        <taxon>Papaveraceae</taxon>
        <taxon>Papaveroideae</taxon>
        <taxon>Macleaya</taxon>
    </lineage>
</organism>
<feature type="domain" description="Sulfotransferase" evidence="4">
    <location>
        <begin position="67"/>
        <end position="325"/>
    </location>
</feature>
<evidence type="ECO:0000313" key="5">
    <source>
        <dbReference type="EMBL" id="OVA16916.1"/>
    </source>
</evidence>
<evidence type="ECO:0000256" key="1">
    <source>
        <dbReference type="ARBA" id="ARBA00005771"/>
    </source>
</evidence>
<dbReference type="OMA" id="HWVAEVI"/>
<comment type="caution">
    <text evidence="5">The sequence shown here is derived from an EMBL/GenBank/DDBJ whole genome shotgun (WGS) entry which is preliminary data.</text>
</comment>
<dbReference type="InterPro" id="IPR027417">
    <property type="entry name" value="P-loop_NTPase"/>
</dbReference>
<gene>
    <name evidence="5" type="ORF">BVC80_9049g49</name>
</gene>